<dbReference type="Proteomes" id="UP001630127">
    <property type="component" value="Unassembled WGS sequence"/>
</dbReference>
<proteinExistence type="predicted"/>
<gene>
    <name evidence="1" type="ORF">ACH5RR_003440</name>
</gene>
<evidence type="ECO:0000313" key="2">
    <source>
        <dbReference type="Proteomes" id="UP001630127"/>
    </source>
</evidence>
<name>A0ABD3AVF7_9GENT</name>
<organism evidence="1 2">
    <name type="scientific">Cinchona calisaya</name>
    <dbReference type="NCBI Taxonomy" id="153742"/>
    <lineage>
        <taxon>Eukaryota</taxon>
        <taxon>Viridiplantae</taxon>
        <taxon>Streptophyta</taxon>
        <taxon>Embryophyta</taxon>
        <taxon>Tracheophyta</taxon>
        <taxon>Spermatophyta</taxon>
        <taxon>Magnoliopsida</taxon>
        <taxon>eudicotyledons</taxon>
        <taxon>Gunneridae</taxon>
        <taxon>Pentapetalae</taxon>
        <taxon>asterids</taxon>
        <taxon>lamiids</taxon>
        <taxon>Gentianales</taxon>
        <taxon>Rubiaceae</taxon>
        <taxon>Cinchonoideae</taxon>
        <taxon>Cinchoneae</taxon>
        <taxon>Cinchona</taxon>
    </lineage>
</organism>
<accession>A0ABD3AVF7</accession>
<dbReference type="AlphaFoldDB" id="A0ABD3AVF7"/>
<dbReference type="EMBL" id="JBJUIK010000002">
    <property type="protein sequence ID" value="KAL3534979.1"/>
    <property type="molecule type" value="Genomic_DNA"/>
</dbReference>
<keyword evidence="2" id="KW-1185">Reference proteome</keyword>
<reference evidence="1 2" key="1">
    <citation type="submission" date="2024-11" db="EMBL/GenBank/DDBJ databases">
        <title>A near-complete genome assembly of Cinchona calisaya.</title>
        <authorList>
            <person name="Lian D.C."/>
            <person name="Zhao X.W."/>
            <person name="Wei L."/>
        </authorList>
    </citation>
    <scope>NUCLEOTIDE SEQUENCE [LARGE SCALE GENOMIC DNA]</scope>
    <source>
        <tissue evidence="1">Nenye</tissue>
    </source>
</reference>
<comment type="caution">
    <text evidence="1">The sequence shown here is derived from an EMBL/GenBank/DDBJ whole genome shotgun (WGS) entry which is preliminary data.</text>
</comment>
<evidence type="ECO:0000313" key="1">
    <source>
        <dbReference type="EMBL" id="KAL3534979.1"/>
    </source>
</evidence>
<sequence length="150" mass="16450">MSNETLPIQRLRHLRKKFASYERSTTAGDLDSDKCLKHIPSGNSPQGVATNPADLVLNAKNSFTGVHSSDQTLHAIGNQVPVVPSIFSVTTITSEQHRQATLGGFERDLVLESVREAYRDLSYETSLDTESSEIEANFLDLELSSFLALG</sequence>
<protein>
    <submittedName>
        <fullName evidence="1">Uncharacterized protein</fullName>
    </submittedName>
</protein>